<comment type="caution">
    <text evidence="6">The sequence shown here is derived from an EMBL/GenBank/DDBJ whole genome shotgun (WGS) entry which is preliminary data.</text>
</comment>
<keyword evidence="3 5" id="KW-1133">Transmembrane helix</keyword>
<keyword evidence="4 5" id="KW-0472">Membrane</keyword>
<evidence type="ECO:0000313" key="6">
    <source>
        <dbReference type="EMBL" id="ELR73562.1"/>
    </source>
</evidence>
<dbReference type="AlphaFoldDB" id="L8K282"/>
<evidence type="ECO:0000256" key="1">
    <source>
        <dbReference type="ARBA" id="ARBA00004141"/>
    </source>
</evidence>
<dbReference type="InterPro" id="IPR032808">
    <property type="entry name" value="DoxX"/>
</dbReference>
<proteinExistence type="predicted"/>
<keyword evidence="7" id="KW-1185">Reference proteome</keyword>
<dbReference type="STRING" id="1237149.C900_02647"/>
<comment type="subcellular location">
    <subcellularLocation>
        <location evidence="1">Membrane</location>
        <topology evidence="1">Multi-pass membrane protein</topology>
    </subcellularLocation>
</comment>
<sequence length="197" mass="22125">MKRITLLYLEGVRIFLGLIFFTAGMSKLMPFPGLIGPEWLEQELAPYGLALFARFVAFSQVLVGLLLLTKRFATLGAVMLFPLLVCILVVTISLNWVGTPYVNTFLLLLNISLLAADYHRLKFIFTDDVESLRAIPATRQRTRDDYVWLAAVVIFFAGLLSINYTPGHKILLCMGGLAFMGLGITNAFYKLRKKKKV</sequence>
<feature type="transmembrane region" description="Helical" evidence="5">
    <location>
        <begin position="170"/>
        <end position="189"/>
    </location>
</feature>
<evidence type="ECO:0008006" key="8">
    <source>
        <dbReference type="Google" id="ProtNLM"/>
    </source>
</evidence>
<feature type="transmembrane region" description="Helical" evidence="5">
    <location>
        <begin position="75"/>
        <end position="94"/>
    </location>
</feature>
<gene>
    <name evidence="6" type="ORF">C900_02647</name>
</gene>
<evidence type="ECO:0000313" key="7">
    <source>
        <dbReference type="Proteomes" id="UP000011135"/>
    </source>
</evidence>
<reference evidence="6 7" key="1">
    <citation type="submission" date="2012-12" db="EMBL/GenBank/DDBJ databases">
        <title>Genome assembly of Fulvivirga imtechensis AK7.</title>
        <authorList>
            <person name="Nupur N."/>
            <person name="Khatri I."/>
            <person name="Kumar R."/>
            <person name="Subramanian S."/>
            <person name="Pinnaka A."/>
        </authorList>
    </citation>
    <scope>NUCLEOTIDE SEQUENCE [LARGE SCALE GENOMIC DNA]</scope>
    <source>
        <strain evidence="6 7">AK7</strain>
    </source>
</reference>
<evidence type="ECO:0000256" key="2">
    <source>
        <dbReference type="ARBA" id="ARBA00022692"/>
    </source>
</evidence>
<dbReference type="Pfam" id="PF07681">
    <property type="entry name" value="DoxX"/>
    <property type="match status" value="1"/>
</dbReference>
<dbReference type="Proteomes" id="UP000011135">
    <property type="component" value="Unassembled WGS sequence"/>
</dbReference>
<feature type="transmembrane region" description="Helical" evidence="5">
    <location>
        <begin position="100"/>
        <end position="116"/>
    </location>
</feature>
<protein>
    <recommendedName>
        <fullName evidence="8">DoxX family protein</fullName>
    </recommendedName>
</protein>
<dbReference type="OrthoDB" id="940265at2"/>
<feature type="transmembrane region" description="Helical" evidence="5">
    <location>
        <begin position="47"/>
        <end position="68"/>
    </location>
</feature>
<evidence type="ECO:0000256" key="5">
    <source>
        <dbReference type="SAM" id="Phobius"/>
    </source>
</evidence>
<evidence type="ECO:0000256" key="3">
    <source>
        <dbReference type="ARBA" id="ARBA00022989"/>
    </source>
</evidence>
<dbReference type="EMBL" id="AMZN01000004">
    <property type="protein sequence ID" value="ELR73562.1"/>
    <property type="molecule type" value="Genomic_DNA"/>
</dbReference>
<feature type="transmembrane region" description="Helical" evidence="5">
    <location>
        <begin position="12"/>
        <end position="35"/>
    </location>
</feature>
<name>L8K282_9BACT</name>
<dbReference type="RefSeq" id="WP_009577782.1">
    <property type="nucleotide sequence ID" value="NZ_AMZN01000004.1"/>
</dbReference>
<feature type="transmembrane region" description="Helical" evidence="5">
    <location>
        <begin position="146"/>
        <end position="164"/>
    </location>
</feature>
<dbReference type="GO" id="GO:0016020">
    <property type="term" value="C:membrane"/>
    <property type="evidence" value="ECO:0007669"/>
    <property type="project" value="UniProtKB-SubCell"/>
</dbReference>
<dbReference type="eggNOG" id="ENOG5033116">
    <property type="taxonomic scope" value="Bacteria"/>
</dbReference>
<evidence type="ECO:0000256" key="4">
    <source>
        <dbReference type="ARBA" id="ARBA00023136"/>
    </source>
</evidence>
<accession>L8K282</accession>
<keyword evidence="2 5" id="KW-0812">Transmembrane</keyword>
<organism evidence="6 7">
    <name type="scientific">Fulvivirga imtechensis AK7</name>
    <dbReference type="NCBI Taxonomy" id="1237149"/>
    <lineage>
        <taxon>Bacteria</taxon>
        <taxon>Pseudomonadati</taxon>
        <taxon>Bacteroidota</taxon>
        <taxon>Cytophagia</taxon>
        <taxon>Cytophagales</taxon>
        <taxon>Fulvivirgaceae</taxon>
        <taxon>Fulvivirga</taxon>
    </lineage>
</organism>